<proteinExistence type="predicted"/>
<name>A0A369M9E8_9ACTN</name>
<feature type="transmembrane region" description="Helical" evidence="1">
    <location>
        <begin position="317"/>
        <end position="338"/>
    </location>
</feature>
<dbReference type="AlphaFoldDB" id="A0A369M9E8"/>
<gene>
    <name evidence="2" type="ORF">C1877_01300</name>
</gene>
<evidence type="ECO:0008006" key="4">
    <source>
        <dbReference type="Google" id="ProtNLM"/>
    </source>
</evidence>
<dbReference type="Pfam" id="PF06541">
    <property type="entry name" value="ABC_trans_CmpB"/>
    <property type="match status" value="1"/>
</dbReference>
<feature type="transmembrane region" description="Helical" evidence="1">
    <location>
        <begin position="46"/>
        <end position="73"/>
    </location>
</feature>
<feature type="transmembrane region" description="Helical" evidence="1">
    <location>
        <begin position="350"/>
        <end position="371"/>
    </location>
</feature>
<protein>
    <recommendedName>
        <fullName evidence="4">ABC transporter permease</fullName>
    </recommendedName>
</protein>
<keyword evidence="1" id="KW-1133">Transmembrane helix</keyword>
<feature type="transmembrane region" description="Helical" evidence="1">
    <location>
        <begin position="269"/>
        <end position="284"/>
    </location>
</feature>
<feature type="transmembrane region" description="Helical" evidence="1">
    <location>
        <begin position="122"/>
        <end position="140"/>
    </location>
</feature>
<sequence length="418" mass="46642">MMHNHREGQRSTEAEAKLEAEIEALTSQEAEAAATLKKKIPLPLKVFAILCIVAGVAILPMIGFVIVAMVIAFREGALADDSTASTVLFFALLAILALLTVAFIVFGIRLLRDKRRFAAQTAELLTGLMVAGILCDIMLFGLDGTVLFFVAFIVFLVVLTSYLDPSLADERELQRKLRDMETREDAEDGTLGRDETGKGFIALNFFNLFWIFTVCCVLGLIIETVYHFVVVDPGHYQDRAGLLFGPFSPIYGFGAVLMTVALNRFHDKNVVLIFLVSAVIGGAFEYLTSWFMQFAFGIVAWDYSGTFLSIDGRTNGMFMAMWGVLGVVWIKLCLPWMLKLVNLIPWNWRYAVTTVCAALMIVDGAMTLLSLDCWYQRMAGKPAETAMAQFFDRNFDNEYMQERFQSMSIDPSNATRAN</sequence>
<dbReference type="RefSeq" id="WP_114568142.1">
    <property type="nucleotide sequence ID" value="NZ_CABMMS010000001.1"/>
</dbReference>
<dbReference type="GeneID" id="78358350"/>
<dbReference type="Proteomes" id="UP000254000">
    <property type="component" value="Unassembled WGS sequence"/>
</dbReference>
<feature type="transmembrane region" description="Helical" evidence="1">
    <location>
        <begin position="85"/>
        <end position="110"/>
    </location>
</feature>
<keyword evidence="3" id="KW-1185">Reference proteome</keyword>
<dbReference type="InterPro" id="IPR010540">
    <property type="entry name" value="CmpB_TMEM229"/>
</dbReference>
<feature type="transmembrane region" description="Helical" evidence="1">
    <location>
        <begin position="146"/>
        <end position="168"/>
    </location>
</feature>
<keyword evidence="1" id="KW-0812">Transmembrane</keyword>
<reference evidence="2 3" key="1">
    <citation type="journal article" date="2018" name="Elife">
        <title>Discovery and characterization of a prevalent human gut bacterial enzyme sufficient for the inactivation of a family of plant toxins.</title>
        <authorList>
            <person name="Koppel N."/>
            <person name="Bisanz J.E."/>
            <person name="Pandelia M.E."/>
            <person name="Turnbaugh P.J."/>
            <person name="Balskus E.P."/>
        </authorList>
    </citation>
    <scope>NUCLEOTIDE SEQUENCE [LARGE SCALE GENOMIC DNA]</scope>
    <source>
        <strain evidence="2 3">3C</strain>
    </source>
</reference>
<feature type="transmembrane region" description="Helical" evidence="1">
    <location>
        <begin position="242"/>
        <end position="262"/>
    </location>
</feature>
<organism evidence="2 3">
    <name type="scientific">Gordonibacter pamelaeae</name>
    <dbReference type="NCBI Taxonomy" id="471189"/>
    <lineage>
        <taxon>Bacteria</taxon>
        <taxon>Bacillati</taxon>
        <taxon>Actinomycetota</taxon>
        <taxon>Coriobacteriia</taxon>
        <taxon>Eggerthellales</taxon>
        <taxon>Eggerthellaceae</taxon>
        <taxon>Gordonibacter</taxon>
    </lineage>
</organism>
<comment type="caution">
    <text evidence="2">The sequence shown here is derived from an EMBL/GenBank/DDBJ whole genome shotgun (WGS) entry which is preliminary data.</text>
</comment>
<evidence type="ECO:0000313" key="2">
    <source>
        <dbReference type="EMBL" id="RDB67106.1"/>
    </source>
</evidence>
<feature type="transmembrane region" description="Helical" evidence="1">
    <location>
        <begin position="200"/>
        <end position="222"/>
    </location>
</feature>
<dbReference type="EMBL" id="PPTS01000001">
    <property type="protein sequence ID" value="RDB67106.1"/>
    <property type="molecule type" value="Genomic_DNA"/>
</dbReference>
<evidence type="ECO:0000313" key="3">
    <source>
        <dbReference type="Proteomes" id="UP000254000"/>
    </source>
</evidence>
<keyword evidence="1" id="KW-0472">Membrane</keyword>
<evidence type="ECO:0000256" key="1">
    <source>
        <dbReference type="SAM" id="Phobius"/>
    </source>
</evidence>
<dbReference type="OrthoDB" id="9789229at2"/>
<accession>A0A369M9E8</accession>